<dbReference type="PROSITE" id="PS50043">
    <property type="entry name" value="HTH_LUXR_2"/>
    <property type="match status" value="1"/>
</dbReference>
<feature type="domain" description="HTH luxR-type" evidence="4">
    <location>
        <begin position="209"/>
        <end position="274"/>
    </location>
</feature>
<organism evidence="5 6">
    <name type="scientific">Pseudonocardia oroxyli</name>
    <dbReference type="NCBI Taxonomy" id="366584"/>
    <lineage>
        <taxon>Bacteria</taxon>
        <taxon>Bacillati</taxon>
        <taxon>Actinomycetota</taxon>
        <taxon>Actinomycetes</taxon>
        <taxon>Pseudonocardiales</taxon>
        <taxon>Pseudonocardiaceae</taxon>
        <taxon>Pseudonocardia</taxon>
    </lineage>
</organism>
<dbReference type="SMART" id="SM00421">
    <property type="entry name" value="HTH_LUXR"/>
    <property type="match status" value="1"/>
</dbReference>
<evidence type="ECO:0000313" key="5">
    <source>
        <dbReference type="EMBL" id="SDG25668.1"/>
    </source>
</evidence>
<evidence type="ECO:0000256" key="2">
    <source>
        <dbReference type="ARBA" id="ARBA00023125"/>
    </source>
</evidence>
<dbReference type="Proteomes" id="UP000198967">
    <property type="component" value="Unassembled WGS sequence"/>
</dbReference>
<keyword evidence="3" id="KW-0804">Transcription</keyword>
<evidence type="ECO:0000256" key="1">
    <source>
        <dbReference type="ARBA" id="ARBA00023015"/>
    </source>
</evidence>
<dbReference type="GO" id="GO:0003677">
    <property type="term" value="F:DNA binding"/>
    <property type="evidence" value="ECO:0007669"/>
    <property type="project" value="UniProtKB-KW"/>
</dbReference>
<proteinExistence type="predicted"/>
<dbReference type="InterPro" id="IPR003018">
    <property type="entry name" value="GAF"/>
</dbReference>
<dbReference type="InterPro" id="IPR016032">
    <property type="entry name" value="Sig_transdc_resp-reg_C-effctor"/>
</dbReference>
<dbReference type="CDD" id="cd06170">
    <property type="entry name" value="LuxR_C_like"/>
    <property type="match status" value="1"/>
</dbReference>
<dbReference type="PANTHER" id="PTHR44688:SF16">
    <property type="entry name" value="DNA-BINDING TRANSCRIPTIONAL ACTIVATOR DEVR_DOSR"/>
    <property type="match status" value="1"/>
</dbReference>
<dbReference type="Gene3D" id="3.30.450.40">
    <property type="match status" value="1"/>
</dbReference>
<sequence length="276" mass="29469">MVDDPQTQVIQRVLAQRLRQMQHVTGLPVVFGGAVQRRADRTELLITELRGTMSDTLSGLQVRSGRGLGGTALLRGTACRVNDYATTTAITHDFDRHVVHHEKIKSVVALPIRVHGHIGGIVYGAVRADRPIGDVAVQRASAFAGTVEREIQSLTARPLPSGAARIDAAVDELAEIARTTADPVVRARLRRIAAELAGTTGVPTADPATAGTAVHLAPREIELLRLIAVGKSNREAAEALNLSPETVKAYLRSAMRRLEVGNRTAAVHAARAQGLL</sequence>
<name>A0A1G7SRS8_PSEOR</name>
<dbReference type="EMBL" id="FNBE01000010">
    <property type="protein sequence ID" value="SDG25668.1"/>
    <property type="molecule type" value="Genomic_DNA"/>
</dbReference>
<keyword evidence="2" id="KW-0238">DNA-binding</keyword>
<dbReference type="AlphaFoldDB" id="A0A1G7SRS8"/>
<dbReference type="Pfam" id="PF01590">
    <property type="entry name" value="GAF"/>
    <property type="match status" value="1"/>
</dbReference>
<dbReference type="Pfam" id="PF00196">
    <property type="entry name" value="GerE"/>
    <property type="match status" value="1"/>
</dbReference>
<reference evidence="5 6" key="1">
    <citation type="submission" date="2016-10" db="EMBL/GenBank/DDBJ databases">
        <authorList>
            <person name="de Groot N.N."/>
        </authorList>
    </citation>
    <scope>NUCLEOTIDE SEQUENCE [LARGE SCALE GENOMIC DNA]</scope>
    <source>
        <strain evidence="5 6">CGMCC 4.3143</strain>
    </source>
</reference>
<dbReference type="InterPro" id="IPR000792">
    <property type="entry name" value="Tscrpt_reg_LuxR_C"/>
</dbReference>
<dbReference type="PRINTS" id="PR00038">
    <property type="entry name" value="HTHLUXR"/>
</dbReference>
<keyword evidence="1" id="KW-0805">Transcription regulation</keyword>
<evidence type="ECO:0000313" key="6">
    <source>
        <dbReference type="Proteomes" id="UP000198967"/>
    </source>
</evidence>
<dbReference type="InterPro" id="IPR029016">
    <property type="entry name" value="GAF-like_dom_sf"/>
</dbReference>
<dbReference type="GO" id="GO:0006355">
    <property type="term" value="P:regulation of DNA-templated transcription"/>
    <property type="evidence" value="ECO:0007669"/>
    <property type="project" value="InterPro"/>
</dbReference>
<dbReference type="InterPro" id="IPR036388">
    <property type="entry name" value="WH-like_DNA-bd_sf"/>
</dbReference>
<evidence type="ECO:0000256" key="3">
    <source>
        <dbReference type="ARBA" id="ARBA00023163"/>
    </source>
</evidence>
<dbReference type="STRING" id="366584.SAMN05216377_11074"/>
<keyword evidence="6" id="KW-1185">Reference proteome</keyword>
<accession>A0A1G7SRS8</accession>
<evidence type="ECO:0000259" key="4">
    <source>
        <dbReference type="PROSITE" id="PS50043"/>
    </source>
</evidence>
<dbReference type="SUPFAM" id="SSF55781">
    <property type="entry name" value="GAF domain-like"/>
    <property type="match status" value="1"/>
</dbReference>
<dbReference type="SUPFAM" id="SSF46894">
    <property type="entry name" value="C-terminal effector domain of the bipartite response regulators"/>
    <property type="match status" value="1"/>
</dbReference>
<protein>
    <submittedName>
        <fullName evidence="5">GAF domain-containing protein</fullName>
    </submittedName>
</protein>
<gene>
    <name evidence="5" type="ORF">SAMN05216377_11074</name>
</gene>
<dbReference type="Gene3D" id="1.10.10.10">
    <property type="entry name" value="Winged helix-like DNA-binding domain superfamily/Winged helix DNA-binding domain"/>
    <property type="match status" value="1"/>
</dbReference>
<dbReference type="PANTHER" id="PTHR44688">
    <property type="entry name" value="DNA-BINDING TRANSCRIPTIONAL ACTIVATOR DEVR_DOSR"/>
    <property type="match status" value="1"/>
</dbReference>